<dbReference type="EMBL" id="JALHAP010000074">
    <property type="protein sequence ID" value="MCT4701466.1"/>
    <property type="molecule type" value="Genomic_DNA"/>
</dbReference>
<evidence type="ECO:0000259" key="2">
    <source>
        <dbReference type="Pfam" id="PF07007"/>
    </source>
</evidence>
<evidence type="ECO:0000313" key="4">
    <source>
        <dbReference type="Proteomes" id="UP001150641"/>
    </source>
</evidence>
<dbReference type="Proteomes" id="UP001150641">
    <property type="component" value="Unassembled WGS sequence"/>
</dbReference>
<keyword evidence="1" id="KW-0732">Signal</keyword>
<proteinExistence type="predicted"/>
<protein>
    <submittedName>
        <fullName evidence="3">DUF1311 domain-containing protein</fullName>
    </submittedName>
</protein>
<dbReference type="Gene3D" id="1.20.1270.180">
    <property type="match status" value="1"/>
</dbReference>
<evidence type="ECO:0000256" key="1">
    <source>
        <dbReference type="SAM" id="SignalP"/>
    </source>
</evidence>
<accession>A0A9X3AN47</accession>
<feature type="chain" id="PRO_5040718060" evidence="1">
    <location>
        <begin position="21"/>
        <end position="150"/>
    </location>
</feature>
<dbReference type="Pfam" id="PF07007">
    <property type="entry name" value="LprI"/>
    <property type="match status" value="1"/>
</dbReference>
<reference evidence="3" key="1">
    <citation type="submission" date="2022-03" db="EMBL/GenBank/DDBJ databases">
        <title>Proposal of a novel genus Dryocolo and two novel species.</title>
        <authorList>
            <person name="Maddock D.W."/>
            <person name="Brady C.L."/>
            <person name="Denman S."/>
            <person name="Arnold D."/>
        </authorList>
    </citation>
    <scope>NUCLEOTIDE SEQUENCE</scope>
    <source>
        <strain evidence="3">H6W4</strain>
    </source>
</reference>
<gene>
    <name evidence="3" type="ORF">MUA00_06565</name>
</gene>
<feature type="domain" description="Lysozyme inhibitor LprI-like N-terminal" evidence="2">
    <location>
        <begin position="38"/>
        <end position="140"/>
    </location>
</feature>
<sequence>MKEKFFMLIVLLTLPLCAQAKLSSGAERDLCFKEQKQIANAYNCFSAKAKKSEKELDKVIQETSKRILANYDYFTENKQDAGETVGAIYNKHFLDAQTVWKNYREKQCLGVSSSIGERAYDYQSYKDQCVINLNKRHIEEIHLMDLPPVG</sequence>
<dbReference type="InterPro" id="IPR009739">
    <property type="entry name" value="LprI-like_N"/>
</dbReference>
<organism evidence="3 4">
    <name type="scientific">Dryocola boscaweniae</name>
    <dbReference type="NCBI Taxonomy" id="2925397"/>
    <lineage>
        <taxon>Bacteria</taxon>
        <taxon>Pseudomonadati</taxon>
        <taxon>Pseudomonadota</taxon>
        <taxon>Gammaproteobacteria</taxon>
        <taxon>Enterobacterales</taxon>
        <taxon>Enterobacteriaceae</taxon>
        <taxon>Dryocola</taxon>
    </lineage>
</organism>
<name>A0A9X3AN47_9ENTR</name>
<evidence type="ECO:0000313" key="3">
    <source>
        <dbReference type="EMBL" id="MCT4701466.1"/>
    </source>
</evidence>
<comment type="caution">
    <text evidence="3">The sequence shown here is derived from an EMBL/GenBank/DDBJ whole genome shotgun (WGS) entry which is preliminary data.</text>
</comment>
<dbReference type="RefSeq" id="WP_271122286.1">
    <property type="nucleotide sequence ID" value="NZ_JALHAN010000061.1"/>
</dbReference>
<keyword evidence="4" id="KW-1185">Reference proteome</keyword>
<dbReference type="AlphaFoldDB" id="A0A9X3AN47"/>
<feature type="signal peptide" evidence="1">
    <location>
        <begin position="1"/>
        <end position="20"/>
    </location>
</feature>